<keyword evidence="7" id="KW-1185">Reference proteome</keyword>
<organism evidence="6 7">
    <name type="scientific">Paralvinella palmiformis</name>
    <dbReference type="NCBI Taxonomy" id="53620"/>
    <lineage>
        <taxon>Eukaryota</taxon>
        <taxon>Metazoa</taxon>
        <taxon>Spiralia</taxon>
        <taxon>Lophotrochozoa</taxon>
        <taxon>Annelida</taxon>
        <taxon>Polychaeta</taxon>
        <taxon>Sedentaria</taxon>
        <taxon>Canalipalpata</taxon>
        <taxon>Terebellida</taxon>
        <taxon>Terebelliformia</taxon>
        <taxon>Alvinellidae</taxon>
        <taxon>Paralvinella</taxon>
    </lineage>
</organism>
<feature type="region of interest" description="Disordered" evidence="5">
    <location>
        <begin position="251"/>
        <end position="275"/>
    </location>
</feature>
<dbReference type="Gene3D" id="1.25.40.20">
    <property type="entry name" value="Ankyrin repeat-containing domain"/>
    <property type="match status" value="1"/>
</dbReference>
<dbReference type="Pfam" id="PF13637">
    <property type="entry name" value="Ank_4"/>
    <property type="match status" value="1"/>
</dbReference>
<proteinExistence type="predicted"/>
<dbReference type="PROSITE" id="PS50297">
    <property type="entry name" value="ANK_REP_REGION"/>
    <property type="match status" value="3"/>
</dbReference>
<dbReference type="InterPro" id="IPR002110">
    <property type="entry name" value="Ankyrin_rpt"/>
</dbReference>
<dbReference type="PANTHER" id="PTHR24173">
    <property type="entry name" value="ANKYRIN REPEAT CONTAINING"/>
    <property type="match status" value="1"/>
</dbReference>
<feature type="coiled-coil region" evidence="4">
    <location>
        <begin position="1"/>
        <end position="35"/>
    </location>
</feature>
<dbReference type="EMBL" id="JAODUP010000488">
    <property type="protein sequence ID" value="KAK2148618.1"/>
    <property type="molecule type" value="Genomic_DNA"/>
</dbReference>
<gene>
    <name evidence="6" type="ORF">LSH36_488g00005</name>
</gene>
<name>A0AAD9J9I1_9ANNE</name>
<evidence type="ECO:0000256" key="2">
    <source>
        <dbReference type="ARBA" id="ARBA00023043"/>
    </source>
</evidence>
<accession>A0AAD9J9I1</accession>
<dbReference type="Proteomes" id="UP001208570">
    <property type="component" value="Unassembled WGS sequence"/>
</dbReference>
<evidence type="ECO:0000256" key="4">
    <source>
        <dbReference type="SAM" id="Coils"/>
    </source>
</evidence>
<dbReference type="PRINTS" id="PR01415">
    <property type="entry name" value="ANKYRIN"/>
</dbReference>
<feature type="repeat" description="ANK" evidence="3">
    <location>
        <begin position="204"/>
        <end position="236"/>
    </location>
</feature>
<keyword evidence="4" id="KW-0175">Coiled coil</keyword>
<dbReference type="SMART" id="SM00248">
    <property type="entry name" value="ANK"/>
    <property type="match status" value="3"/>
</dbReference>
<dbReference type="Pfam" id="PF12796">
    <property type="entry name" value="Ank_2"/>
    <property type="match status" value="1"/>
</dbReference>
<keyword evidence="2 3" id="KW-0040">ANK repeat</keyword>
<evidence type="ECO:0000313" key="7">
    <source>
        <dbReference type="Proteomes" id="UP001208570"/>
    </source>
</evidence>
<sequence>MDTLKIKVDMALNSIAELETRFTDLENGVEYIEREYDEQKPELAEVKSIMATSENVLELKQKIVEREEIWKDDKALKSRMKELRRSGKMAFIRWSMPSRLLYRDKDKPTDPLRTITMEECVKLLLEHKADPNVKDNFGETSLHYAARDGAINLLRVLLKSNKIFVDVKNKEGLTPLHIASKNRNLKVTDILLQHGADINAPNNKGYTVLMEAAQDGATDVVRYILEHGADVKREDESGDYSEIDASKMSEAAGGLDTWNDNTDDESEIQLEQKVC</sequence>
<dbReference type="PANTHER" id="PTHR24173:SF74">
    <property type="entry name" value="ANKYRIN REPEAT DOMAIN-CONTAINING PROTEIN 16"/>
    <property type="match status" value="1"/>
</dbReference>
<reference evidence="6" key="1">
    <citation type="journal article" date="2023" name="Mol. Biol. Evol.">
        <title>Third-Generation Sequencing Reveals the Adaptive Role of the Epigenome in Three Deep-Sea Polychaetes.</title>
        <authorList>
            <person name="Perez M."/>
            <person name="Aroh O."/>
            <person name="Sun Y."/>
            <person name="Lan Y."/>
            <person name="Juniper S.K."/>
            <person name="Young C.R."/>
            <person name="Angers B."/>
            <person name="Qian P.Y."/>
        </authorList>
    </citation>
    <scope>NUCLEOTIDE SEQUENCE</scope>
    <source>
        <strain evidence="6">P08H-3</strain>
    </source>
</reference>
<dbReference type="SUPFAM" id="SSF48403">
    <property type="entry name" value="Ankyrin repeat"/>
    <property type="match status" value="1"/>
</dbReference>
<evidence type="ECO:0000256" key="3">
    <source>
        <dbReference type="PROSITE-ProRule" id="PRU00023"/>
    </source>
</evidence>
<comment type="caution">
    <text evidence="6">The sequence shown here is derived from an EMBL/GenBank/DDBJ whole genome shotgun (WGS) entry which is preliminary data.</text>
</comment>
<dbReference type="PROSITE" id="PS50088">
    <property type="entry name" value="ANK_REPEAT"/>
    <property type="match status" value="3"/>
</dbReference>
<evidence type="ECO:0000313" key="6">
    <source>
        <dbReference type="EMBL" id="KAK2148618.1"/>
    </source>
</evidence>
<dbReference type="AlphaFoldDB" id="A0AAD9J9I1"/>
<protein>
    <submittedName>
        <fullName evidence="6">Uncharacterized protein</fullName>
    </submittedName>
</protein>
<dbReference type="InterPro" id="IPR036770">
    <property type="entry name" value="Ankyrin_rpt-contain_sf"/>
</dbReference>
<feature type="repeat" description="ANK" evidence="3">
    <location>
        <begin position="137"/>
        <end position="161"/>
    </location>
</feature>
<evidence type="ECO:0000256" key="1">
    <source>
        <dbReference type="ARBA" id="ARBA00022737"/>
    </source>
</evidence>
<keyword evidence="1" id="KW-0677">Repeat</keyword>
<evidence type="ECO:0000256" key="5">
    <source>
        <dbReference type="SAM" id="MobiDB-lite"/>
    </source>
</evidence>
<feature type="repeat" description="ANK" evidence="3">
    <location>
        <begin position="171"/>
        <end position="203"/>
    </location>
</feature>